<proteinExistence type="predicted"/>
<dbReference type="OrthoDB" id="975949at2"/>
<gene>
    <name evidence="2" type="ORF">SAMN04515674_1037</name>
</gene>
<feature type="domain" description="AB hydrolase-1" evidence="1">
    <location>
        <begin position="16"/>
        <end position="251"/>
    </location>
</feature>
<dbReference type="STRING" id="1079859.SAMN04515674_1037"/>
<dbReference type="RefSeq" id="WP_092013716.1">
    <property type="nucleotide sequence ID" value="NZ_FOXH01000003.1"/>
</dbReference>
<accession>A0A1I5Q459</accession>
<keyword evidence="3" id="KW-1185">Reference proteome</keyword>
<dbReference type="PANTHER" id="PTHR42886">
    <property type="entry name" value="RE40534P-RELATED"/>
    <property type="match status" value="1"/>
</dbReference>
<protein>
    <submittedName>
        <fullName evidence="2">Pimeloyl-ACP methyl ester carboxylesterase</fullName>
    </submittedName>
</protein>
<evidence type="ECO:0000259" key="1">
    <source>
        <dbReference type="Pfam" id="PF00561"/>
    </source>
</evidence>
<dbReference type="EMBL" id="FOXH01000003">
    <property type="protein sequence ID" value="SFP40982.1"/>
    <property type="molecule type" value="Genomic_DNA"/>
</dbReference>
<evidence type="ECO:0000313" key="3">
    <source>
        <dbReference type="Proteomes" id="UP000199306"/>
    </source>
</evidence>
<dbReference type="Proteomes" id="UP000199306">
    <property type="component" value="Unassembled WGS sequence"/>
</dbReference>
<dbReference type="Gene3D" id="3.40.50.1820">
    <property type="entry name" value="alpha/beta hydrolase"/>
    <property type="match status" value="1"/>
</dbReference>
<dbReference type="PANTHER" id="PTHR42886:SF29">
    <property type="entry name" value="PUMMELIG, ISOFORM A"/>
    <property type="match status" value="1"/>
</dbReference>
<sequence>MGLKLNYQKFGKGKNILLSFHGIGQDSSCFSDFGNLHKDKFTIYAFDLPFHGKSEFQNTDNQPIPKKQIAAFFEKFLESHQIEKFSLMGYSIGGRFVLTLTEVFHKKINTVYLVAPDGISESWIYRLATRNIFTRKVFKWVVFNPVPFEVLAKFLVSLGFVNKSVVRFSQKMLDNDKKRKLIYDSWISFRSLRFNLQDLAKIINKEKLKIIFCMGKFDTVLPKKSIDPLFKKLKVKKIIIFDAGHTKLMEKVAKEWNEKVK</sequence>
<organism evidence="2 3">
    <name type="scientific">Pseudarcicella hirudinis</name>
    <dbReference type="NCBI Taxonomy" id="1079859"/>
    <lineage>
        <taxon>Bacteria</taxon>
        <taxon>Pseudomonadati</taxon>
        <taxon>Bacteroidota</taxon>
        <taxon>Cytophagia</taxon>
        <taxon>Cytophagales</taxon>
        <taxon>Flectobacillaceae</taxon>
        <taxon>Pseudarcicella</taxon>
    </lineage>
</organism>
<dbReference type="SUPFAM" id="SSF53474">
    <property type="entry name" value="alpha/beta-Hydrolases"/>
    <property type="match status" value="1"/>
</dbReference>
<dbReference type="AlphaFoldDB" id="A0A1I5Q459"/>
<dbReference type="InterPro" id="IPR029058">
    <property type="entry name" value="AB_hydrolase_fold"/>
</dbReference>
<reference evidence="2 3" key="1">
    <citation type="submission" date="2016-10" db="EMBL/GenBank/DDBJ databases">
        <authorList>
            <person name="de Groot N.N."/>
        </authorList>
    </citation>
    <scope>NUCLEOTIDE SEQUENCE [LARGE SCALE GENOMIC DNA]</scope>
    <source>
        <strain evidence="3">E92,LMG 26720,CCM 7988</strain>
    </source>
</reference>
<dbReference type="Pfam" id="PF00561">
    <property type="entry name" value="Abhydrolase_1"/>
    <property type="match status" value="1"/>
</dbReference>
<name>A0A1I5Q459_9BACT</name>
<evidence type="ECO:0000313" key="2">
    <source>
        <dbReference type="EMBL" id="SFP40982.1"/>
    </source>
</evidence>
<dbReference type="InterPro" id="IPR000073">
    <property type="entry name" value="AB_hydrolase_1"/>
</dbReference>